<dbReference type="AlphaFoldDB" id="A0A0C1LLA8"/>
<evidence type="ECO:0000313" key="1">
    <source>
        <dbReference type="EMBL" id="KIC96128.1"/>
    </source>
</evidence>
<sequence length="240" mass="27179">MNKFLVLSLLCIGLQASVYSQKTNTGWLASFNTITISKKFSLHADIQFRSGDDFNTMQSLLLRPGLNYKISSRVTATAGYAYILNRRSIDEITGYAPEHRTWQQLLVSQSAGPLAISHRVRMEQRFISKTVVDGDELKQDGNIYANRFRYFFRGVLPFNGSVPFTKGVFAAVQDEIFLNVGNNSAVNGRSFDQNRAYLALGYRLSRRLDLEGGYLNQYIQGRGDSFTNNHVIQLAVYTRF</sequence>
<dbReference type="STRING" id="1349421.OI18_02900"/>
<proteinExistence type="predicted"/>
<protein>
    <recommendedName>
        <fullName evidence="3">Outer membrane protein beta-barrel domain-containing protein</fullName>
    </recommendedName>
</protein>
<dbReference type="OrthoDB" id="1118734at2"/>
<dbReference type="InterPro" id="IPR019619">
    <property type="entry name" value="DUF2490"/>
</dbReference>
<organism evidence="1 2">
    <name type="scientific">Flavihumibacter solisilvae</name>
    <dbReference type="NCBI Taxonomy" id="1349421"/>
    <lineage>
        <taxon>Bacteria</taxon>
        <taxon>Pseudomonadati</taxon>
        <taxon>Bacteroidota</taxon>
        <taxon>Chitinophagia</taxon>
        <taxon>Chitinophagales</taxon>
        <taxon>Chitinophagaceae</taxon>
        <taxon>Flavihumibacter</taxon>
    </lineage>
</organism>
<dbReference type="RefSeq" id="WP_039136971.1">
    <property type="nucleotide sequence ID" value="NZ_JSVC01000002.1"/>
</dbReference>
<name>A0A0C1LLA8_9BACT</name>
<keyword evidence="2" id="KW-1185">Reference proteome</keyword>
<comment type="caution">
    <text evidence="1">The sequence shown here is derived from an EMBL/GenBank/DDBJ whole genome shotgun (WGS) entry which is preliminary data.</text>
</comment>
<dbReference type="EMBL" id="JSVC01000002">
    <property type="protein sequence ID" value="KIC96128.1"/>
    <property type="molecule type" value="Genomic_DNA"/>
</dbReference>
<dbReference type="Pfam" id="PF10677">
    <property type="entry name" value="DUF2490"/>
    <property type="match status" value="1"/>
</dbReference>
<evidence type="ECO:0000313" key="2">
    <source>
        <dbReference type="Proteomes" id="UP000031408"/>
    </source>
</evidence>
<evidence type="ECO:0008006" key="3">
    <source>
        <dbReference type="Google" id="ProtNLM"/>
    </source>
</evidence>
<gene>
    <name evidence="1" type="ORF">OI18_02900</name>
</gene>
<accession>A0A0C1LLA8</accession>
<reference evidence="1 2" key="1">
    <citation type="submission" date="2014-11" db="EMBL/GenBank/DDBJ databases">
        <title>Genome sequence of Flavihumibacter solisilvae 3-3.</title>
        <authorList>
            <person name="Zhou G."/>
            <person name="Li M."/>
            <person name="Wang G."/>
        </authorList>
    </citation>
    <scope>NUCLEOTIDE SEQUENCE [LARGE SCALE GENOMIC DNA]</scope>
    <source>
        <strain evidence="1 2">3-3</strain>
    </source>
</reference>
<dbReference type="Proteomes" id="UP000031408">
    <property type="component" value="Unassembled WGS sequence"/>
</dbReference>